<dbReference type="AlphaFoldDB" id="A0A9D4S6V4"/>
<reference evidence="1" key="2">
    <citation type="submission" date="2020-11" db="EMBL/GenBank/DDBJ databases">
        <authorList>
            <person name="McCartney M.A."/>
            <person name="Auch B."/>
            <person name="Kono T."/>
            <person name="Mallez S."/>
            <person name="Becker A."/>
            <person name="Gohl D.M."/>
            <person name="Silverstein K.A.T."/>
            <person name="Koren S."/>
            <person name="Bechman K.B."/>
            <person name="Herman A."/>
            <person name="Abrahante J.E."/>
            <person name="Garbe J."/>
        </authorList>
    </citation>
    <scope>NUCLEOTIDE SEQUENCE</scope>
    <source>
        <strain evidence="1">Duluth1</strain>
        <tissue evidence="1">Whole animal</tissue>
    </source>
</reference>
<gene>
    <name evidence="1" type="ORF">DPMN_017942</name>
</gene>
<accession>A0A9D4S6V4</accession>
<sequence>MGLFKDLYQDTDVVDAGRAFPDACLFLAKDNIHCCKDALEDDAAEDLTGEG</sequence>
<evidence type="ECO:0000313" key="1">
    <source>
        <dbReference type="EMBL" id="KAH3893791.1"/>
    </source>
</evidence>
<organism evidence="1 2">
    <name type="scientific">Dreissena polymorpha</name>
    <name type="common">Zebra mussel</name>
    <name type="synonym">Mytilus polymorpha</name>
    <dbReference type="NCBI Taxonomy" id="45954"/>
    <lineage>
        <taxon>Eukaryota</taxon>
        <taxon>Metazoa</taxon>
        <taxon>Spiralia</taxon>
        <taxon>Lophotrochozoa</taxon>
        <taxon>Mollusca</taxon>
        <taxon>Bivalvia</taxon>
        <taxon>Autobranchia</taxon>
        <taxon>Heteroconchia</taxon>
        <taxon>Euheterodonta</taxon>
        <taxon>Imparidentia</taxon>
        <taxon>Neoheterodontei</taxon>
        <taxon>Myida</taxon>
        <taxon>Dreissenoidea</taxon>
        <taxon>Dreissenidae</taxon>
        <taxon>Dreissena</taxon>
    </lineage>
</organism>
<proteinExistence type="predicted"/>
<name>A0A9D4S6V4_DREPO</name>
<protein>
    <submittedName>
        <fullName evidence="1">Uncharacterized protein</fullName>
    </submittedName>
</protein>
<evidence type="ECO:0000313" key="2">
    <source>
        <dbReference type="Proteomes" id="UP000828390"/>
    </source>
</evidence>
<comment type="caution">
    <text evidence="1">The sequence shown here is derived from an EMBL/GenBank/DDBJ whole genome shotgun (WGS) entry which is preliminary data.</text>
</comment>
<reference evidence="1" key="1">
    <citation type="journal article" date="2019" name="bioRxiv">
        <title>The Genome of the Zebra Mussel, Dreissena polymorpha: A Resource for Invasive Species Research.</title>
        <authorList>
            <person name="McCartney M.A."/>
            <person name="Auch B."/>
            <person name="Kono T."/>
            <person name="Mallez S."/>
            <person name="Zhang Y."/>
            <person name="Obille A."/>
            <person name="Becker A."/>
            <person name="Abrahante J.E."/>
            <person name="Garbe J."/>
            <person name="Badalamenti J.P."/>
            <person name="Herman A."/>
            <person name="Mangelson H."/>
            <person name="Liachko I."/>
            <person name="Sullivan S."/>
            <person name="Sone E.D."/>
            <person name="Koren S."/>
            <person name="Silverstein K.A.T."/>
            <person name="Beckman K.B."/>
            <person name="Gohl D.M."/>
        </authorList>
    </citation>
    <scope>NUCLEOTIDE SEQUENCE</scope>
    <source>
        <strain evidence="1">Duluth1</strain>
        <tissue evidence="1">Whole animal</tissue>
    </source>
</reference>
<dbReference type="EMBL" id="JAIWYP010000001">
    <property type="protein sequence ID" value="KAH3893791.1"/>
    <property type="molecule type" value="Genomic_DNA"/>
</dbReference>
<keyword evidence="2" id="KW-1185">Reference proteome</keyword>
<dbReference type="Proteomes" id="UP000828390">
    <property type="component" value="Unassembled WGS sequence"/>
</dbReference>